<dbReference type="Pfam" id="PF01979">
    <property type="entry name" value="Amidohydro_1"/>
    <property type="match status" value="1"/>
</dbReference>
<dbReference type="GO" id="GO:0016810">
    <property type="term" value="F:hydrolase activity, acting on carbon-nitrogen (but not peptide) bonds"/>
    <property type="evidence" value="ECO:0007669"/>
    <property type="project" value="InterPro"/>
</dbReference>
<dbReference type="InterPro" id="IPR006680">
    <property type="entry name" value="Amidohydro-rel"/>
</dbReference>
<dbReference type="RefSeq" id="XP_018278626.1">
    <property type="nucleotide sequence ID" value="XM_018427550.1"/>
</dbReference>
<dbReference type="GeneID" id="28988153"/>
<gene>
    <name evidence="3" type="ORF">CC85DRAFT_96400</name>
</gene>
<evidence type="ECO:0000256" key="1">
    <source>
        <dbReference type="SAM" id="MobiDB-lite"/>
    </source>
</evidence>
<dbReference type="SUPFAM" id="SSF51338">
    <property type="entry name" value="Composite domain of metallo-dependent hydrolases"/>
    <property type="match status" value="1"/>
</dbReference>
<sequence length="453" mass="48583">MTALKDKWTPPSKHVPRAPPKGDVNAIPWLLDDARPLAFTNASVVDVDANRVLYNHTVVVVKGAIKSVEKSSHTSWPDDYRVVDCSGLYLCPGLVDCHVHINMSDGRMQPHVEPHLRATYTLKSMLARGFTTVRDVGGATFFQKQAIEQWLTPGPRLFQGGPMMSQTGGHGDSRAREDDGCCTGGGFGGLLVDGVTEATREARNLMRKGADHIKIATSGGVSSPTDKLDGIQLSPEEIRAIVEVVRDMGGTGVTTHAYTAAAIRRAVENGVRGVEHGNLLDRDTAKLMAKAGAFLTPTLMISTAKGRPPWNDTLPDYSREKNAMVRDAGRKAIQIADEEGVCICYGTDLTAGMGYLQSEEFTQRAQLLPSHKVLAHATTNAAKNVNDERIGVLKPGAYGDLLVLAANPLDDVRVLDSPGGILGVVKDGRVVVARKQVADQVALDVVLGVEDAE</sequence>
<proteinExistence type="predicted"/>
<protein>
    <recommendedName>
        <fullName evidence="2">Amidohydrolase-related domain-containing protein</fullName>
    </recommendedName>
</protein>
<dbReference type="Gene3D" id="2.30.40.10">
    <property type="entry name" value="Urease, subunit C, domain 1"/>
    <property type="match status" value="1"/>
</dbReference>
<dbReference type="OrthoDB" id="194468at2759"/>
<evidence type="ECO:0000259" key="2">
    <source>
        <dbReference type="Pfam" id="PF01979"/>
    </source>
</evidence>
<evidence type="ECO:0000313" key="4">
    <source>
        <dbReference type="Proteomes" id="UP000053611"/>
    </source>
</evidence>
<feature type="region of interest" description="Disordered" evidence="1">
    <location>
        <begin position="1"/>
        <end position="20"/>
    </location>
</feature>
<dbReference type="CDD" id="cd01299">
    <property type="entry name" value="Met_dep_hydrolase_A"/>
    <property type="match status" value="1"/>
</dbReference>
<name>A0A0J0XLZ7_9TREE</name>
<accession>A0A0J0XLZ7</accession>
<dbReference type="InterPro" id="IPR057744">
    <property type="entry name" value="OTAase-like"/>
</dbReference>
<dbReference type="Proteomes" id="UP000053611">
    <property type="component" value="Unassembled WGS sequence"/>
</dbReference>
<dbReference type="EMBL" id="KQ087208">
    <property type="protein sequence ID" value="KLT42135.1"/>
    <property type="molecule type" value="Genomic_DNA"/>
</dbReference>
<dbReference type="AlphaFoldDB" id="A0A0J0XLZ7"/>
<reference evidence="3 4" key="1">
    <citation type="submission" date="2015-03" db="EMBL/GenBank/DDBJ databases">
        <title>Genomics and transcriptomics of the oil-accumulating basidiomycete yeast T. oleaginosus allow insights into substrate utilization and the diverse evolutionary trajectories of mating systems in fungi.</title>
        <authorList>
            <consortium name="DOE Joint Genome Institute"/>
            <person name="Kourist R."/>
            <person name="Kracht O."/>
            <person name="Bracharz F."/>
            <person name="Lipzen A."/>
            <person name="Nolan M."/>
            <person name="Ohm R."/>
            <person name="Grigoriev I."/>
            <person name="Sun S."/>
            <person name="Heitman J."/>
            <person name="Bruck T."/>
            <person name="Nowrousian M."/>
        </authorList>
    </citation>
    <scope>NUCLEOTIDE SEQUENCE [LARGE SCALE GENOMIC DNA]</scope>
    <source>
        <strain evidence="3 4">IBC0246</strain>
    </source>
</reference>
<dbReference type="PANTHER" id="PTHR43135">
    <property type="entry name" value="ALPHA-D-RIBOSE 1-METHYLPHOSPHONATE 5-TRIPHOSPHATE DIPHOSPHATASE"/>
    <property type="match status" value="1"/>
</dbReference>
<organism evidence="3 4">
    <name type="scientific">Cutaneotrichosporon oleaginosum</name>
    <dbReference type="NCBI Taxonomy" id="879819"/>
    <lineage>
        <taxon>Eukaryota</taxon>
        <taxon>Fungi</taxon>
        <taxon>Dikarya</taxon>
        <taxon>Basidiomycota</taxon>
        <taxon>Agaricomycotina</taxon>
        <taxon>Tremellomycetes</taxon>
        <taxon>Trichosporonales</taxon>
        <taxon>Trichosporonaceae</taxon>
        <taxon>Cutaneotrichosporon</taxon>
    </lineage>
</organism>
<dbReference type="SUPFAM" id="SSF51556">
    <property type="entry name" value="Metallo-dependent hydrolases"/>
    <property type="match status" value="1"/>
</dbReference>
<dbReference type="InterPro" id="IPR011059">
    <property type="entry name" value="Metal-dep_hydrolase_composite"/>
</dbReference>
<dbReference type="Gene3D" id="3.20.20.140">
    <property type="entry name" value="Metal-dependent hydrolases"/>
    <property type="match status" value="1"/>
</dbReference>
<dbReference type="InterPro" id="IPR051781">
    <property type="entry name" value="Metallo-dep_Hydrolase"/>
</dbReference>
<feature type="domain" description="Amidohydrolase-related" evidence="2">
    <location>
        <begin position="89"/>
        <end position="431"/>
    </location>
</feature>
<keyword evidence="4" id="KW-1185">Reference proteome</keyword>
<dbReference type="PANTHER" id="PTHR43135:SF3">
    <property type="entry name" value="ALPHA-D-RIBOSE 1-METHYLPHOSPHONATE 5-TRIPHOSPHATE DIPHOSPHATASE"/>
    <property type="match status" value="1"/>
</dbReference>
<dbReference type="InterPro" id="IPR032466">
    <property type="entry name" value="Metal_Hydrolase"/>
</dbReference>
<evidence type="ECO:0000313" key="3">
    <source>
        <dbReference type="EMBL" id="KLT42135.1"/>
    </source>
</evidence>
<dbReference type="STRING" id="879819.A0A0J0XLZ7"/>